<evidence type="ECO:0000256" key="1">
    <source>
        <dbReference type="ARBA" id="ARBA00004540"/>
    </source>
</evidence>
<dbReference type="InterPro" id="IPR036361">
    <property type="entry name" value="SAP_dom_sf"/>
</dbReference>
<evidence type="ECO:0000256" key="4">
    <source>
        <dbReference type="ARBA" id="ARBA00022989"/>
    </source>
</evidence>
<dbReference type="InterPro" id="IPR018996">
    <property type="entry name" value="Man1/Src1-like_C"/>
</dbReference>
<dbReference type="Pfam" id="PF12949">
    <property type="entry name" value="HeH"/>
    <property type="match status" value="1"/>
</dbReference>
<keyword evidence="3" id="KW-0812">Transmembrane</keyword>
<keyword evidence="4" id="KW-1133">Transmembrane helix</keyword>
<dbReference type="GO" id="GO:0034399">
    <property type="term" value="C:nuclear periphery"/>
    <property type="evidence" value="ECO:0007669"/>
    <property type="project" value="TreeGrafter"/>
</dbReference>
<feature type="compositionally biased region" description="Basic and acidic residues" evidence="7">
    <location>
        <begin position="105"/>
        <end position="122"/>
    </location>
</feature>
<organism evidence="10 11">
    <name type="scientific">Coemansia asiatica</name>
    <dbReference type="NCBI Taxonomy" id="1052880"/>
    <lineage>
        <taxon>Eukaryota</taxon>
        <taxon>Fungi</taxon>
        <taxon>Fungi incertae sedis</taxon>
        <taxon>Zoopagomycota</taxon>
        <taxon>Kickxellomycotina</taxon>
        <taxon>Kickxellomycetes</taxon>
        <taxon>Kickxellales</taxon>
        <taxon>Kickxellaceae</taxon>
        <taxon>Coemansia</taxon>
    </lineage>
</organism>
<evidence type="ECO:0000259" key="9">
    <source>
        <dbReference type="Pfam" id="PF12949"/>
    </source>
</evidence>
<dbReference type="Gene3D" id="1.10.10.1180">
    <property type="entry name" value="MAN1, winged-helix domain"/>
    <property type="match status" value="1"/>
</dbReference>
<proteinExistence type="predicted"/>
<feature type="compositionally biased region" description="Polar residues" evidence="7">
    <location>
        <begin position="178"/>
        <end position="195"/>
    </location>
</feature>
<feature type="compositionally biased region" description="Polar residues" evidence="7">
    <location>
        <begin position="229"/>
        <end position="244"/>
    </location>
</feature>
<dbReference type="InterPro" id="IPR025856">
    <property type="entry name" value="HeH/LEM_domain"/>
</dbReference>
<feature type="compositionally biased region" description="Basic and acidic residues" evidence="7">
    <location>
        <begin position="131"/>
        <end position="155"/>
    </location>
</feature>
<evidence type="ECO:0000256" key="2">
    <source>
        <dbReference type="ARBA" id="ARBA00022553"/>
    </source>
</evidence>
<feature type="compositionally biased region" description="Basic and acidic residues" evidence="7">
    <location>
        <begin position="196"/>
        <end position="205"/>
    </location>
</feature>
<dbReference type="PANTHER" id="PTHR47808:SF2">
    <property type="entry name" value="LEM DOMAIN-CONTAINING PROTEIN 2"/>
    <property type="match status" value="1"/>
</dbReference>
<feature type="region of interest" description="Disordered" evidence="7">
    <location>
        <begin position="502"/>
        <end position="524"/>
    </location>
</feature>
<accession>A0A9W7XP99</accession>
<dbReference type="CDD" id="cd12935">
    <property type="entry name" value="LEM_like"/>
    <property type="match status" value="1"/>
</dbReference>
<protein>
    <submittedName>
        <fullName evidence="10">Uncharacterized protein</fullName>
    </submittedName>
</protein>
<keyword evidence="6" id="KW-0539">Nucleus</keyword>
<feature type="compositionally biased region" description="Polar residues" evidence="7">
    <location>
        <begin position="396"/>
        <end position="419"/>
    </location>
</feature>
<keyword evidence="5" id="KW-0472">Membrane</keyword>
<keyword evidence="2" id="KW-0597">Phosphoprotein</keyword>
<dbReference type="InterPro" id="IPR041885">
    <property type="entry name" value="MAN1_winged_helix_dom"/>
</dbReference>
<evidence type="ECO:0000313" key="11">
    <source>
        <dbReference type="Proteomes" id="UP001145021"/>
    </source>
</evidence>
<feature type="region of interest" description="Disordered" evidence="7">
    <location>
        <begin position="455"/>
        <end position="475"/>
    </location>
</feature>
<reference evidence="10" key="1">
    <citation type="submission" date="2022-07" db="EMBL/GenBank/DDBJ databases">
        <title>Phylogenomic reconstructions and comparative analyses of Kickxellomycotina fungi.</title>
        <authorList>
            <person name="Reynolds N.K."/>
            <person name="Stajich J.E."/>
            <person name="Barry K."/>
            <person name="Grigoriev I.V."/>
            <person name="Crous P."/>
            <person name="Smith M.E."/>
        </authorList>
    </citation>
    <scope>NUCLEOTIDE SEQUENCE</scope>
    <source>
        <strain evidence="10">NBRC 105413</strain>
    </source>
</reference>
<evidence type="ECO:0000313" key="10">
    <source>
        <dbReference type="EMBL" id="KAJ1646936.1"/>
    </source>
</evidence>
<dbReference type="Pfam" id="PF09402">
    <property type="entry name" value="MSC"/>
    <property type="match status" value="1"/>
</dbReference>
<dbReference type="Proteomes" id="UP001145021">
    <property type="component" value="Unassembled WGS sequence"/>
</dbReference>
<feature type="compositionally biased region" description="Low complexity" evidence="7">
    <location>
        <begin position="254"/>
        <end position="263"/>
    </location>
</feature>
<dbReference type="PANTHER" id="PTHR47808">
    <property type="entry name" value="INNER NUCLEAR MEMBRANE PROTEIN HEH2-RELATED"/>
    <property type="match status" value="1"/>
</dbReference>
<evidence type="ECO:0000256" key="5">
    <source>
        <dbReference type="ARBA" id="ARBA00023136"/>
    </source>
</evidence>
<feature type="compositionally biased region" description="Low complexity" evidence="7">
    <location>
        <begin position="349"/>
        <end position="358"/>
    </location>
</feature>
<feature type="compositionally biased region" description="Polar residues" evidence="7">
    <location>
        <begin position="985"/>
        <end position="997"/>
    </location>
</feature>
<feature type="compositionally biased region" description="Basic and acidic residues" evidence="7">
    <location>
        <begin position="331"/>
        <end position="346"/>
    </location>
</feature>
<evidence type="ECO:0000256" key="7">
    <source>
        <dbReference type="SAM" id="MobiDB-lite"/>
    </source>
</evidence>
<dbReference type="EMBL" id="JANBOH010000044">
    <property type="protein sequence ID" value="KAJ1646936.1"/>
    <property type="molecule type" value="Genomic_DNA"/>
</dbReference>
<feature type="region of interest" description="Disordered" evidence="7">
    <location>
        <begin position="973"/>
        <end position="1003"/>
    </location>
</feature>
<dbReference type="GO" id="GO:0003682">
    <property type="term" value="F:chromatin binding"/>
    <property type="evidence" value="ECO:0007669"/>
    <property type="project" value="InterPro"/>
</dbReference>
<evidence type="ECO:0000256" key="3">
    <source>
        <dbReference type="ARBA" id="ARBA00022692"/>
    </source>
</evidence>
<feature type="compositionally biased region" description="Low complexity" evidence="7">
    <location>
        <begin position="317"/>
        <end position="329"/>
    </location>
</feature>
<keyword evidence="11" id="KW-1185">Reference proteome</keyword>
<dbReference type="InterPro" id="IPR044780">
    <property type="entry name" value="Heh2/Src1"/>
</dbReference>
<feature type="compositionally biased region" description="Basic and acidic residues" evidence="7">
    <location>
        <begin position="65"/>
        <end position="86"/>
    </location>
</feature>
<gene>
    <name evidence="10" type="ORF">LPJ64_001610</name>
</gene>
<dbReference type="GO" id="GO:0071763">
    <property type="term" value="P:nuclear membrane organization"/>
    <property type="evidence" value="ECO:0007669"/>
    <property type="project" value="TreeGrafter"/>
</dbReference>
<evidence type="ECO:0000259" key="8">
    <source>
        <dbReference type="Pfam" id="PF09402"/>
    </source>
</evidence>
<dbReference type="GO" id="GO:0005637">
    <property type="term" value="C:nuclear inner membrane"/>
    <property type="evidence" value="ECO:0007669"/>
    <property type="project" value="UniProtKB-SubCell"/>
</dbReference>
<dbReference type="Gene3D" id="1.10.720.30">
    <property type="entry name" value="SAP domain"/>
    <property type="match status" value="1"/>
</dbReference>
<feature type="domain" description="Man1/Src1-like C-terminal" evidence="8">
    <location>
        <begin position="652"/>
        <end position="967"/>
    </location>
</feature>
<name>A0A9W7XP99_9FUNG</name>
<comment type="subcellular location">
    <subcellularLocation>
        <location evidence="1">Nucleus inner membrane</location>
    </subcellularLocation>
</comment>
<dbReference type="AlphaFoldDB" id="A0A9W7XP99"/>
<feature type="domain" description="HeH/LEM" evidence="9">
    <location>
        <begin position="18"/>
        <end position="51"/>
    </location>
</feature>
<dbReference type="GO" id="GO:0005783">
    <property type="term" value="C:endoplasmic reticulum"/>
    <property type="evidence" value="ECO:0007669"/>
    <property type="project" value="TreeGrafter"/>
</dbReference>
<evidence type="ECO:0000256" key="6">
    <source>
        <dbReference type="ARBA" id="ARBA00023242"/>
    </source>
</evidence>
<feature type="region of interest" description="Disordered" evidence="7">
    <location>
        <begin position="65"/>
        <end position="426"/>
    </location>
</feature>
<comment type="caution">
    <text evidence="10">The sequence shown here is derived from an EMBL/GenBank/DDBJ whole genome shotgun (WGS) entry which is preliminary data.</text>
</comment>
<feature type="compositionally biased region" description="Polar residues" evidence="7">
    <location>
        <begin position="376"/>
        <end position="387"/>
    </location>
</feature>
<sequence length="1003" mass="109473">MDTLEDGGKYLEEGFDATTLKVSALRNILVKHNVEYPSNAKKPELLEIFDKKITRKANKLRKEGIKARKAKGDARGIQIMKDEDMQSIKSAGQTQGKAKAKGKGKSKEANRFEEQDKADKGKAVVAAGTKRKLEDVEKASGDETKEPEKNDEKRNVSAAVPGQKKRLIKNVSHRESNASDTSSGDSDQSAKGSSKTQDKHREQQPRKKKKMATIMGSPSGANAKDLEKSNFSSDNPFQSGSRQGTPDRRKRKSSATAAAQAKSPVTPMSALRKSQVSDVSFRVALPKTASSKRADEDNDIEMQEQSQAEPETETETETVPIAAEPIPAESPKQETRGRPPKFDLKSDLASASASAAAATQSPQRFSMTPDGFLQQLAASQSGNQQRLEQLFPAPQSPQHTQQAPMSGSSKTSSKRQASASMLPPVAPNIPALAQGNDAEEIQTLQRRRIATLRQHVESAGAGDREHRSHSRRSSIASIADSVGEARGIPAVPAAAAAAAKATEAEEAEAEEERQVTGDSFQRRRKAGSSSFMRKLALFALLGLGAVGWRTHEQFRMGFGNTRAENAHLGPPAASPLVEPAAIDFANAPLTERVRYLVQMARARYVQPRPLDCPEHATCLAYASIPPESATQEAMLENGSPRDQWLVNVDGQSKRVVQCDPGFVVQFPVLSSRVLPMLPECVRDVSTEHRVKQLADAMVRICSARRGQVQCDQSFYEQACEYLSRAPVAEEEPTDEADEVERLGISVNELRQSMVALKSPHLSNDEFDAVFRLAVDELMNKRSDSVAGFVLEFEDEEGAESLETTYFVSRRPEYPPICRLRRLALGLILGNLRAVISAIGLGVVAMVGSRRYAGYRAEIRAADLLVISALERLKRQARRHYVDPAISPSPAIPSLQLRDLLLLSSNSPNATPAENGDLSGGRSGYYDPRARASVWERVRKVVERNANVRCRTTAVRGEPMRVWEWIGPLDDDADSDEGLGSFGASPFSSPQRLSSPYPSNIAPL</sequence>